<dbReference type="Proteomes" id="UP000060487">
    <property type="component" value="Unassembled WGS sequence"/>
</dbReference>
<protein>
    <submittedName>
        <fullName evidence="2">Membrane protein</fullName>
    </submittedName>
</protein>
<keyword evidence="1" id="KW-1133">Transmembrane helix</keyword>
<gene>
    <name evidence="2" type="ORF">ASN18_0226</name>
</gene>
<accession>A0ABR5SLD5</accession>
<dbReference type="Pfam" id="PF05656">
    <property type="entry name" value="DUF805"/>
    <property type="match status" value="1"/>
</dbReference>
<feature type="transmembrane region" description="Helical" evidence="1">
    <location>
        <begin position="23"/>
        <end position="44"/>
    </location>
</feature>
<keyword evidence="1" id="KW-0472">Membrane</keyword>
<proteinExistence type="predicted"/>
<name>A0ABR5SLD5_9BACT</name>
<keyword evidence="3" id="KW-1185">Reference proteome</keyword>
<sequence>MLWYITVLKKYAVFSGRARRKEYWMYILYNFIFSIVAGVVDGVLGIDAVHMIYTLAVVVPSIAAGIRRMHDVDKSGWFLLIPLYNLYLAVTEGTRGDNKYGPDPKASVEFTS</sequence>
<dbReference type="EMBL" id="LNQR01000005">
    <property type="protein sequence ID" value="KWT94496.1"/>
    <property type="molecule type" value="Genomic_DNA"/>
</dbReference>
<dbReference type="PANTHER" id="PTHR34980:SF2">
    <property type="entry name" value="INNER MEMBRANE PROTEIN YHAH-RELATED"/>
    <property type="match status" value="1"/>
</dbReference>
<keyword evidence="1" id="KW-0812">Transmembrane</keyword>
<comment type="caution">
    <text evidence="2">The sequence shown here is derived from an EMBL/GenBank/DDBJ whole genome shotgun (WGS) entry which is preliminary data.</text>
</comment>
<evidence type="ECO:0000313" key="2">
    <source>
        <dbReference type="EMBL" id="KWT94496.1"/>
    </source>
</evidence>
<organism evidence="2 3">
    <name type="scientific">Candidatus Magnetominusculus xianensis</name>
    <dbReference type="NCBI Taxonomy" id="1748249"/>
    <lineage>
        <taxon>Bacteria</taxon>
        <taxon>Pseudomonadati</taxon>
        <taxon>Nitrospirota</taxon>
        <taxon>Nitrospiria</taxon>
        <taxon>Nitrospirales</taxon>
        <taxon>Nitrospiraceae</taxon>
        <taxon>Candidatus Magnetominusculus</taxon>
    </lineage>
</organism>
<dbReference type="InterPro" id="IPR008523">
    <property type="entry name" value="DUF805"/>
</dbReference>
<evidence type="ECO:0000256" key="1">
    <source>
        <dbReference type="SAM" id="Phobius"/>
    </source>
</evidence>
<feature type="transmembrane region" description="Helical" evidence="1">
    <location>
        <begin position="50"/>
        <end position="66"/>
    </location>
</feature>
<reference evidence="2 3" key="1">
    <citation type="submission" date="2015-11" db="EMBL/GenBank/DDBJ databases">
        <authorList>
            <person name="Lin W."/>
        </authorList>
    </citation>
    <scope>NUCLEOTIDE SEQUENCE [LARGE SCALE GENOMIC DNA]</scope>
    <source>
        <strain evidence="2 3">HCH-1</strain>
    </source>
</reference>
<dbReference type="PANTHER" id="PTHR34980">
    <property type="entry name" value="INNER MEMBRANE PROTEIN-RELATED-RELATED"/>
    <property type="match status" value="1"/>
</dbReference>
<evidence type="ECO:0000313" key="3">
    <source>
        <dbReference type="Proteomes" id="UP000060487"/>
    </source>
</evidence>
<dbReference type="RefSeq" id="WP_085050760.1">
    <property type="nucleotide sequence ID" value="NZ_LNQR01000005.1"/>
</dbReference>